<protein>
    <recommendedName>
        <fullName evidence="3">Prolyl 4-hydroxylase alpha subunit Fe(2+) 2OG dioxygenase domain-containing protein</fullName>
    </recommendedName>
</protein>
<reference evidence="2" key="1">
    <citation type="submission" date="2018-09" db="EMBL/GenBank/DDBJ databases">
        <authorList>
            <person name="Livingstone P.G."/>
            <person name="Whitworth D.E."/>
        </authorList>
    </citation>
    <scope>NUCLEOTIDE SEQUENCE [LARGE SCALE GENOMIC DNA]</scope>
    <source>
        <strain evidence="2">CA040B</strain>
    </source>
</reference>
<dbReference type="AlphaFoldDB" id="A0A3A8NYE7"/>
<dbReference type="OrthoDB" id="6532393at2"/>
<dbReference type="Gene3D" id="2.60.120.620">
    <property type="entry name" value="q2cbj1_9rhob like domain"/>
    <property type="match status" value="1"/>
</dbReference>
<organism evidence="1 2">
    <name type="scientific">Corallococcus sicarius</name>
    <dbReference type="NCBI Taxonomy" id="2316726"/>
    <lineage>
        <taxon>Bacteria</taxon>
        <taxon>Pseudomonadati</taxon>
        <taxon>Myxococcota</taxon>
        <taxon>Myxococcia</taxon>
        <taxon>Myxococcales</taxon>
        <taxon>Cystobacterineae</taxon>
        <taxon>Myxococcaceae</taxon>
        <taxon>Corallococcus</taxon>
    </lineage>
</organism>
<dbReference type="EMBL" id="RAWG01000026">
    <property type="protein sequence ID" value="RKH46125.1"/>
    <property type="molecule type" value="Genomic_DNA"/>
</dbReference>
<gene>
    <name evidence="1" type="ORF">D7X12_06130</name>
</gene>
<name>A0A3A8NYE7_9BACT</name>
<evidence type="ECO:0000313" key="2">
    <source>
        <dbReference type="Proteomes" id="UP000273405"/>
    </source>
</evidence>
<sequence>MDPPIDRIGATVFEHEGPDVSTYFGKAEHFRGLQSAIFSQSFSPLERLMSRLRESVGVPVQIAADPKHGTYGAGLIRRIENGTLLHIDFAPAEQPAWWVAQVEAQLAWNLYLELDPENPGKTYVYERPWRPEDQLRKIPGTYGYEPSLVEGVKKYELRPTLGDVYIFNTRNFHQVDPSGGRRTTVTSAIGTLPDERIVLWS</sequence>
<evidence type="ECO:0000313" key="1">
    <source>
        <dbReference type="EMBL" id="RKH46125.1"/>
    </source>
</evidence>
<comment type="caution">
    <text evidence="1">The sequence shown here is derived from an EMBL/GenBank/DDBJ whole genome shotgun (WGS) entry which is preliminary data.</text>
</comment>
<dbReference type="Pfam" id="PF22814">
    <property type="entry name" value="WelO5"/>
    <property type="match status" value="1"/>
</dbReference>
<dbReference type="InterPro" id="IPR055091">
    <property type="entry name" value="WelO5-like"/>
</dbReference>
<proteinExistence type="predicted"/>
<evidence type="ECO:0008006" key="3">
    <source>
        <dbReference type="Google" id="ProtNLM"/>
    </source>
</evidence>
<dbReference type="Proteomes" id="UP000273405">
    <property type="component" value="Unassembled WGS sequence"/>
</dbReference>
<accession>A0A3A8NYE7</accession>
<keyword evidence="2" id="KW-1185">Reference proteome</keyword>